<evidence type="ECO:0000313" key="13">
    <source>
        <dbReference type="Proteomes" id="UP000050640"/>
    </source>
</evidence>
<dbReference type="PROSITE" id="PS00140">
    <property type="entry name" value="UCH_1"/>
    <property type="match status" value="1"/>
</dbReference>
<name>A0A0R3RYJ5_9BILA</name>
<dbReference type="FunFam" id="3.40.532.10:FF:000006">
    <property type="entry name" value="Ubiquitin carboxyl-terminal hydrolase"/>
    <property type="match status" value="1"/>
</dbReference>
<feature type="active site" description="Nucleophile" evidence="10">
    <location>
        <position position="96"/>
    </location>
</feature>
<dbReference type="WBParaSite" id="EEL_0000735201-mRNA-1">
    <property type="protein sequence ID" value="EEL_0000735201-mRNA-1"/>
    <property type="gene ID" value="EEL_0000735201"/>
</dbReference>
<comment type="function">
    <text evidence="8">Ubiquitin-protein hydrolase is involved both in the processing of ubiquitin precursors and of ubiquitinated proteins. This enzyme is a thiol protease that recognizes and hydrolyzes a peptide bond at the C-terminal glycine of ubiquitin.</text>
</comment>
<dbReference type="Pfam" id="PF01088">
    <property type="entry name" value="Peptidase_C12"/>
    <property type="match status" value="1"/>
</dbReference>
<evidence type="ECO:0000313" key="14">
    <source>
        <dbReference type="WBParaSite" id="EEL_0000735201-mRNA-1"/>
    </source>
</evidence>
<dbReference type="InterPro" id="IPR036959">
    <property type="entry name" value="Peptidase_C12_UCH_sf"/>
</dbReference>
<dbReference type="InterPro" id="IPR038765">
    <property type="entry name" value="Papain-like_cys_pep_sf"/>
</dbReference>
<proteinExistence type="inferred from homology"/>
<evidence type="ECO:0000256" key="3">
    <source>
        <dbReference type="ARBA" id="ARBA00012759"/>
    </source>
</evidence>
<dbReference type="InterPro" id="IPR057254">
    <property type="entry name" value="UCH_AS"/>
</dbReference>
<evidence type="ECO:0000256" key="7">
    <source>
        <dbReference type="ARBA" id="ARBA00022807"/>
    </source>
</evidence>
<dbReference type="GO" id="GO:0016579">
    <property type="term" value="P:protein deubiquitination"/>
    <property type="evidence" value="ECO:0007669"/>
    <property type="project" value="TreeGrafter"/>
</dbReference>
<evidence type="ECO:0000256" key="9">
    <source>
        <dbReference type="ARBA" id="ARBA00073226"/>
    </source>
</evidence>
<comment type="catalytic activity">
    <reaction evidence="1 10 11">
        <text>Thiol-dependent hydrolysis of ester, thioester, amide, peptide and isopeptide bonds formed by the C-terminal Gly of ubiquitin (a 76-residue protein attached to proteins as an intracellular targeting signal).</text>
        <dbReference type="EC" id="3.4.19.12"/>
    </reaction>
</comment>
<evidence type="ECO:0000256" key="1">
    <source>
        <dbReference type="ARBA" id="ARBA00000707"/>
    </source>
</evidence>
<dbReference type="EC" id="3.4.19.12" evidence="3 11"/>
<protein>
    <recommendedName>
        <fullName evidence="9 11">Ubiquitin carboxyl-terminal hydrolase</fullName>
        <ecNumber evidence="3 11">3.4.19.12</ecNumber>
    </recommendedName>
</protein>
<feature type="site" description="Transition state stabilizer" evidence="10">
    <location>
        <position position="90"/>
    </location>
</feature>
<evidence type="ECO:0000256" key="4">
    <source>
        <dbReference type="ARBA" id="ARBA00022670"/>
    </source>
</evidence>
<sequence>MPNPVQWLPLESNPEVITNFMHEIGVEKGVECVDIYGFEEDVLAFIPRPCYAVMLCFPMVDKVDEIMEPIYEKMKEEGCVIPDGVFFMKQKISNACGTFALIHSLANNHNKINLGNGSLKQWLDKAVELDVEERSDSLAENSTIAEAHDNCARGGDTDSSAAVDHHFICYLNYENKLLEIDSRAPCPRICGSTSDATFLKDVGNSCKTLMNKLANVSFSALAIVRASQ</sequence>
<evidence type="ECO:0000256" key="11">
    <source>
        <dbReference type="RuleBase" id="RU361215"/>
    </source>
</evidence>
<evidence type="ECO:0000256" key="10">
    <source>
        <dbReference type="PROSITE-ProRule" id="PRU01393"/>
    </source>
</evidence>
<keyword evidence="6 10" id="KW-0378">Hydrolase</keyword>
<dbReference type="InterPro" id="IPR001578">
    <property type="entry name" value="Peptidase_C12_UCH"/>
</dbReference>
<dbReference type="GO" id="GO:0006511">
    <property type="term" value="P:ubiquitin-dependent protein catabolic process"/>
    <property type="evidence" value="ECO:0007669"/>
    <property type="project" value="UniProtKB-UniRule"/>
</dbReference>
<feature type="domain" description="UCH catalytic" evidence="12">
    <location>
        <begin position="6"/>
        <end position="225"/>
    </location>
</feature>
<dbReference type="CDD" id="cd09616">
    <property type="entry name" value="Peptidase_C12_UCH_L1_L3"/>
    <property type="match status" value="1"/>
</dbReference>
<keyword evidence="7 10" id="KW-0788">Thiol protease</keyword>
<evidence type="ECO:0000259" key="12">
    <source>
        <dbReference type="PROSITE" id="PS52048"/>
    </source>
</evidence>
<evidence type="ECO:0000256" key="8">
    <source>
        <dbReference type="ARBA" id="ARBA00055560"/>
    </source>
</evidence>
<keyword evidence="13" id="KW-1185">Reference proteome</keyword>
<dbReference type="AlphaFoldDB" id="A0A0R3RYJ5"/>
<dbReference type="PANTHER" id="PTHR10589:SF17">
    <property type="entry name" value="UBIQUITIN CARBOXYL-TERMINAL HYDROLASE"/>
    <property type="match status" value="1"/>
</dbReference>
<accession>A0A0R3RYJ5</accession>
<dbReference type="Gene3D" id="3.40.532.10">
    <property type="entry name" value="Peptidase C12, ubiquitin carboxyl-terminal hydrolase"/>
    <property type="match status" value="1"/>
</dbReference>
<keyword evidence="4 10" id="KW-0645">Protease</keyword>
<dbReference type="GO" id="GO:0004843">
    <property type="term" value="F:cysteine-type deubiquitinase activity"/>
    <property type="evidence" value="ECO:0007669"/>
    <property type="project" value="UniProtKB-UniRule"/>
</dbReference>
<dbReference type="PRINTS" id="PR00707">
    <property type="entry name" value="UBCTHYDRLASE"/>
</dbReference>
<evidence type="ECO:0000256" key="6">
    <source>
        <dbReference type="ARBA" id="ARBA00022801"/>
    </source>
</evidence>
<reference evidence="14" key="1">
    <citation type="submission" date="2017-02" db="UniProtKB">
        <authorList>
            <consortium name="WormBaseParasite"/>
        </authorList>
    </citation>
    <scope>IDENTIFICATION</scope>
</reference>
<dbReference type="STRING" id="1147741.A0A0R3RYJ5"/>
<dbReference type="PANTHER" id="PTHR10589">
    <property type="entry name" value="UBIQUITIN CARBOXYL-TERMINAL HYDROLASE"/>
    <property type="match status" value="1"/>
</dbReference>
<dbReference type="GO" id="GO:0005737">
    <property type="term" value="C:cytoplasm"/>
    <property type="evidence" value="ECO:0007669"/>
    <property type="project" value="TreeGrafter"/>
</dbReference>
<dbReference type="Proteomes" id="UP000050640">
    <property type="component" value="Unplaced"/>
</dbReference>
<dbReference type="PROSITE" id="PS52048">
    <property type="entry name" value="UCH_DOMAIN"/>
    <property type="match status" value="1"/>
</dbReference>
<evidence type="ECO:0000256" key="2">
    <source>
        <dbReference type="ARBA" id="ARBA00009326"/>
    </source>
</evidence>
<feature type="site" description="Important for enzyme activity" evidence="10">
    <location>
        <position position="181"/>
    </location>
</feature>
<feature type="active site" description="Proton donor" evidence="10">
    <location>
        <position position="166"/>
    </location>
</feature>
<dbReference type="SUPFAM" id="SSF54001">
    <property type="entry name" value="Cysteine proteinases"/>
    <property type="match status" value="1"/>
</dbReference>
<comment type="similarity">
    <text evidence="2 10 11">Belongs to the peptidase C12 family.</text>
</comment>
<evidence type="ECO:0000256" key="5">
    <source>
        <dbReference type="ARBA" id="ARBA00022786"/>
    </source>
</evidence>
<keyword evidence="5 10" id="KW-0833">Ubl conjugation pathway</keyword>
<organism evidence="13 14">
    <name type="scientific">Elaeophora elaphi</name>
    <dbReference type="NCBI Taxonomy" id="1147741"/>
    <lineage>
        <taxon>Eukaryota</taxon>
        <taxon>Metazoa</taxon>
        <taxon>Ecdysozoa</taxon>
        <taxon>Nematoda</taxon>
        <taxon>Chromadorea</taxon>
        <taxon>Rhabditida</taxon>
        <taxon>Spirurina</taxon>
        <taxon>Spiruromorpha</taxon>
        <taxon>Filarioidea</taxon>
        <taxon>Onchocercidae</taxon>
        <taxon>Elaeophora</taxon>
    </lineage>
</organism>